<keyword evidence="1" id="KW-0472">Membrane</keyword>
<dbReference type="EMBL" id="JAFEJU010000002">
    <property type="protein sequence ID" value="MBT1174501.1"/>
    <property type="molecule type" value="Genomic_DNA"/>
</dbReference>
<evidence type="ECO:0000313" key="3">
    <source>
        <dbReference type="Proteomes" id="UP000711736"/>
    </source>
</evidence>
<sequence length="215" mass="23691">MVLAIGVLSAPAIAFTFAFNMFRYYRLMKKRIHPMLIKEGLRKADDPWVSSGVADDVEEHYGKAATRMDADAEVIRESVAKDASNHDVNSVDSLVDSPEINVQPSHASVPKTMRLPSGPYDAGAEALNARHLFEFGDVRLADRWVEGNDVSGDVRSARLNAWRNEVLFRCGLDSQPEDVVRAIERRAGGIALFRKMGPAGAYLQACEETLGTKDV</sequence>
<organism evidence="2 3">
    <name type="scientific">Bifidobacterium colobi</name>
    <dbReference type="NCBI Taxonomy" id="2809026"/>
    <lineage>
        <taxon>Bacteria</taxon>
        <taxon>Bacillati</taxon>
        <taxon>Actinomycetota</taxon>
        <taxon>Actinomycetes</taxon>
        <taxon>Bifidobacteriales</taxon>
        <taxon>Bifidobacteriaceae</taxon>
        <taxon>Bifidobacterium</taxon>
    </lineage>
</organism>
<comment type="caution">
    <text evidence="2">The sequence shown here is derived from an EMBL/GenBank/DDBJ whole genome shotgun (WGS) entry which is preliminary data.</text>
</comment>
<reference evidence="2 3" key="1">
    <citation type="journal article" date="2021" name="Environ. Microbiol.">
        <title>Genetic insights into the dark matter of the mammalian gut microbiota through targeted genome reconstruction.</title>
        <authorList>
            <person name="Lugli G.A."/>
            <person name="Alessandri G."/>
            <person name="Milani C."/>
            <person name="Viappiani A."/>
            <person name="Fontana F."/>
            <person name="Tarracchini C."/>
            <person name="Mancabelli L."/>
            <person name="Argentini C."/>
            <person name="Ruiz L."/>
            <person name="Margolles A."/>
            <person name="van Sinderen D."/>
            <person name="Turroni F."/>
            <person name="Ventura M."/>
        </authorList>
    </citation>
    <scope>NUCLEOTIDE SEQUENCE [LARGE SCALE GENOMIC DNA]</scope>
    <source>
        <strain evidence="2 3">LC6</strain>
    </source>
</reference>
<evidence type="ECO:0000313" key="2">
    <source>
        <dbReference type="EMBL" id="MBT1174501.1"/>
    </source>
</evidence>
<keyword evidence="3" id="KW-1185">Reference proteome</keyword>
<gene>
    <name evidence="2" type="ORF">JS530_03080</name>
</gene>
<protein>
    <submittedName>
        <fullName evidence="2">Uncharacterized protein</fullName>
    </submittedName>
</protein>
<keyword evidence="1" id="KW-1133">Transmembrane helix</keyword>
<name>A0ABS5UTX3_9BIFI</name>
<keyword evidence="1" id="KW-0812">Transmembrane</keyword>
<dbReference type="Proteomes" id="UP000711736">
    <property type="component" value="Unassembled WGS sequence"/>
</dbReference>
<feature type="transmembrane region" description="Helical" evidence="1">
    <location>
        <begin position="6"/>
        <end position="25"/>
    </location>
</feature>
<proteinExistence type="predicted"/>
<accession>A0ABS5UTX3</accession>
<evidence type="ECO:0000256" key="1">
    <source>
        <dbReference type="SAM" id="Phobius"/>
    </source>
</evidence>